<dbReference type="InterPro" id="IPR023577">
    <property type="entry name" value="CYTH_domain"/>
</dbReference>
<dbReference type="SUPFAM" id="SSF55154">
    <property type="entry name" value="CYTH-like phosphatases"/>
    <property type="match status" value="1"/>
</dbReference>
<accession>A0ABT4S1V3</accession>
<dbReference type="PANTHER" id="PTHR40114:SF1">
    <property type="entry name" value="SLR0698 PROTEIN"/>
    <property type="match status" value="1"/>
</dbReference>
<dbReference type="InterPro" id="IPR033469">
    <property type="entry name" value="CYTH-like_dom_sf"/>
</dbReference>
<dbReference type="Gene3D" id="2.40.320.10">
    <property type="entry name" value="Hypothetical Protein Pfu-838710-001"/>
    <property type="match status" value="1"/>
</dbReference>
<dbReference type="Proteomes" id="UP001149142">
    <property type="component" value="Unassembled WGS sequence"/>
</dbReference>
<dbReference type="PANTHER" id="PTHR40114">
    <property type="entry name" value="SLR0698 PROTEIN"/>
    <property type="match status" value="1"/>
</dbReference>
<dbReference type="EMBL" id="JAPFGC010000002">
    <property type="protein sequence ID" value="MDA0178037.1"/>
    <property type="molecule type" value="Genomic_DNA"/>
</dbReference>
<sequence length="158" mass="18490">MSSTIEIERKFLVTSTRFKDLAFKKERITQGFLSTDKQRTVRVRLKGDQGFLTIKGPSTEDGLSRFEWEKSITVQDAKDLLKLCKKGIIDKIRYQVDVEGFIFEVDYFLNDNEGLIVAEIELQTENQEFFKPDWLGEEVTGIIKYYNSQLSLNPYKNW</sequence>
<keyword evidence="3" id="KW-1185">Reference proteome</keyword>
<gene>
    <name evidence="2" type="ORF">OOZ35_11090</name>
</gene>
<organism evidence="2 3">
    <name type="scientific">Mesoflavibacter profundi</name>
    <dbReference type="NCBI Taxonomy" id="2708110"/>
    <lineage>
        <taxon>Bacteria</taxon>
        <taxon>Pseudomonadati</taxon>
        <taxon>Bacteroidota</taxon>
        <taxon>Flavobacteriia</taxon>
        <taxon>Flavobacteriales</taxon>
        <taxon>Flavobacteriaceae</taxon>
        <taxon>Mesoflavibacter</taxon>
    </lineage>
</organism>
<evidence type="ECO:0000259" key="1">
    <source>
        <dbReference type="PROSITE" id="PS51707"/>
    </source>
</evidence>
<protein>
    <submittedName>
        <fullName evidence="2">CYTH domain-containing protein</fullName>
    </submittedName>
</protein>
<dbReference type="RefSeq" id="WP_106688170.1">
    <property type="nucleotide sequence ID" value="NZ_CAXQEU010000076.1"/>
</dbReference>
<dbReference type="CDD" id="cd07891">
    <property type="entry name" value="CYTH-like_CthTTM-like_1"/>
    <property type="match status" value="1"/>
</dbReference>
<dbReference type="InterPro" id="IPR012042">
    <property type="entry name" value="NeuTTM/CthTTM-like"/>
</dbReference>
<evidence type="ECO:0000313" key="3">
    <source>
        <dbReference type="Proteomes" id="UP001149142"/>
    </source>
</evidence>
<dbReference type="Pfam" id="PF01928">
    <property type="entry name" value="CYTH"/>
    <property type="match status" value="1"/>
</dbReference>
<reference evidence="2" key="1">
    <citation type="submission" date="2022-11" db="EMBL/GenBank/DDBJ databases">
        <title>Refractory cell wall polysaccharides provide important carbon source for microbial heterotrophs in the hadal ocean.</title>
        <authorList>
            <person name="Zhu X."/>
        </authorList>
    </citation>
    <scope>NUCLEOTIDE SEQUENCE</scope>
    <source>
        <strain evidence="2">MTRN7</strain>
    </source>
</reference>
<dbReference type="SMART" id="SM01118">
    <property type="entry name" value="CYTH"/>
    <property type="match status" value="1"/>
</dbReference>
<comment type="caution">
    <text evidence="2">The sequence shown here is derived from an EMBL/GenBank/DDBJ whole genome shotgun (WGS) entry which is preliminary data.</text>
</comment>
<name>A0ABT4S1V3_9FLAO</name>
<dbReference type="PIRSF" id="PIRSF016487">
    <property type="entry name" value="CYTH_UCP016487"/>
    <property type="match status" value="1"/>
</dbReference>
<evidence type="ECO:0000313" key="2">
    <source>
        <dbReference type="EMBL" id="MDA0178037.1"/>
    </source>
</evidence>
<feature type="domain" description="CYTH" evidence="1">
    <location>
        <begin position="4"/>
        <end position="158"/>
    </location>
</feature>
<dbReference type="PROSITE" id="PS51707">
    <property type="entry name" value="CYTH"/>
    <property type="match status" value="1"/>
</dbReference>
<proteinExistence type="predicted"/>